<protein>
    <submittedName>
        <fullName evidence="1">DUF1715-domain-containing protein</fullName>
    </submittedName>
</protein>
<accession>A0A3M7P414</accession>
<evidence type="ECO:0000313" key="2">
    <source>
        <dbReference type="Proteomes" id="UP000276133"/>
    </source>
</evidence>
<sequence>MDDPFEAISNLTSDCYNSGFKEGILNGKKIALTQGFKIGIQTSFKIPKDIGNIYATCSLHKNQSTDQSNDKVSKLAIQICDLIDLFEYSNCHAESFESNINLIKDKFKQFCSLTSTKSLNLKNNQNHLTF</sequence>
<gene>
    <name evidence="1" type="ORF">BpHYR1_026867</name>
</gene>
<comment type="caution">
    <text evidence="1">The sequence shown here is derived from an EMBL/GenBank/DDBJ whole genome shotgun (WGS) entry which is preliminary data.</text>
</comment>
<organism evidence="1 2">
    <name type="scientific">Brachionus plicatilis</name>
    <name type="common">Marine rotifer</name>
    <name type="synonym">Brachionus muelleri</name>
    <dbReference type="NCBI Taxonomy" id="10195"/>
    <lineage>
        <taxon>Eukaryota</taxon>
        <taxon>Metazoa</taxon>
        <taxon>Spiralia</taxon>
        <taxon>Gnathifera</taxon>
        <taxon>Rotifera</taxon>
        <taxon>Eurotatoria</taxon>
        <taxon>Monogononta</taxon>
        <taxon>Pseudotrocha</taxon>
        <taxon>Ploima</taxon>
        <taxon>Brachionidae</taxon>
        <taxon>Brachionus</taxon>
    </lineage>
</organism>
<name>A0A3M7P414_BRAPC</name>
<dbReference type="EMBL" id="REGN01013539">
    <property type="protein sequence ID" value="RMZ93808.1"/>
    <property type="molecule type" value="Genomic_DNA"/>
</dbReference>
<dbReference type="AlphaFoldDB" id="A0A3M7P414"/>
<dbReference type="OrthoDB" id="48036at2759"/>
<evidence type="ECO:0000313" key="1">
    <source>
        <dbReference type="EMBL" id="RMZ93808.1"/>
    </source>
</evidence>
<proteinExistence type="predicted"/>
<keyword evidence="2" id="KW-1185">Reference proteome</keyword>
<dbReference type="Proteomes" id="UP000276133">
    <property type="component" value="Unassembled WGS sequence"/>
</dbReference>
<reference evidence="1 2" key="1">
    <citation type="journal article" date="2018" name="Sci. Rep.">
        <title>Genomic signatures of local adaptation to the degree of environmental predictability in rotifers.</title>
        <authorList>
            <person name="Franch-Gras L."/>
            <person name="Hahn C."/>
            <person name="Garcia-Roger E.M."/>
            <person name="Carmona M.J."/>
            <person name="Serra M."/>
            <person name="Gomez A."/>
        </authorList>
    </citation>
    <scope>NUCLEOTIDE SEQUENCE [LARGE SCALE GENOMIC DNA]</scope>
    <source>
        <strain evidence="1">HYR1</strain>
    </source>
</reference>